<protein>
    <submittedName>
        <fullName evidence="2">Uncharacterized protein</fullName>
    </submittedName>
</protein>
<dbReference type="AlphaFoldDB" id="A0A1Y5IHC9"/>
<feature type="region of interest" description="Disordered" evidence="1">
    <location>
        <begin position="95"/>
        <end position="134"/>
    </location>
</feature>
<sequence length="134" mass="14445">MDALSSSLTTMTTRVSDAMRSTSSQGTAVTASSAIGDVGESELQKIAAKRSNRFVETFGRQCVDATRANVRDAEERLRETALNAAISCEASATSDLPTLERATKAMRCEDDAREDDSTTKTKTTRSDENGRKVD</sequence>
<proteinExistence type="predicted"/>
<organism evidence="2">
    <name type="scientific">Ostreococcus tauri</name>
    <name type="common">Marine green alga</name>
    <dbReference type="NCBI Taxonomy" id="70448"/>
    <lineage>
        <taxon>Eukaryota</taxon>
        <taxon>Viridiplantae</taxon>
        <taxon>Chlorophyta</taxon>
        <taxon>Mamiellophyceae</taxon>
        <taxon>Mamiellales</taxon>
        <taxon>Bathycoccaceae</taxon>
        <taxon>Ostreococcus</taxon>
    </lineage>
</organism>
<dbReference type="OMA" id="MRCEDDA"/>
<dbReference type="EMBL" id="KZ155772">
    <property type="protein sequence ID" value="OUS48961.1"/>
    <property type="molecule type" value="Genomic_DNA"/>
</dbReference>
<evidence type="ECO:0000313" key="2">
    <source>
        <dbReference type="EMBL" id="OUS48961.1"/>
    </source>
</evidence>
<dbReference type="Proteomes" id="UP000195557">
    <property type="component" value="Unassembled WGS sequence"/>
</dbReference>
<reference evidence="2" key="1">
    <citation type="submission" date="2017-04" db="EMBL/GenBank/DDBJ databases">
        <title>Population genomics of picophytoplankton unveils novel chromosome hypervariability.</title>
        <authorList>
            <consortium name="DOE Joint Genome Institute"/>
            <person name="Blanc-Mathieu R."/>
            <person name="Krasovec M."/>
            <person name="Hebrard M."/>
            <person name="Yau S."/>
            <person name="Desgranges E."/>
            <person name="Martin J."/>
            <person name="Schackwitz W."/>
            <person name="Kuo A."/>
            <person name="Salin G."/>
            <person name="Donnadieu C."/>
            <person name="Desdevises Y."/>
            <person name="Sanchez-Ferandin S."/>
            <person name="Moreau H."/>
            <person name="Rivals E."/>
            <person name="Grigoriev I.V."/>
            <person name="Grimsley N."/>
            <person name="Eyre-Walker A."/>
            <person name="Piganeau G."/>
        </authorList>
    </citation>
    <scope>NUCLEOTIDE SEQUENCE [LARGE SCALE GENOMIC DNA]</scope>
    <source>
        <strain evidence="2">RCC 1115</strain>
    </source>
</reference>
<name>A0A1Y5IHC9_OSTTA</name>
<evidence type="ECO:0000256" key="1">
    <source>
        <dbReference type="SAM" id="MobiDB-lite"/>
    </source>
</evidence>
<feature type="region of interest" description="Disordered" evidence="1">
    <location>
        <begin position="1"/>
        <end position="32"/>
    </location>
</feature>
<gene>
    <name evidence="2" type="ORF">BE221DRAFT_67012</name>
</gene>
<feature type="compositionally biased region" description="Basic and acidic residues" evidence="1">
    <location>
        <begin position="101"/>
        <end position="134"/>
    </location>
</feature>
<accession>A0A1Y5IHC9</accession>